<evidence type="ECO:0000256" key="1">
    <source>
        <dbReference type="SAM" id="Phobius"/>
    </source>
</evidence>
<keyword evidence="1" id="KW-0472">Membrane</keyword>
<dbReference type="EMBL" id="MZ475896">
    <property type="protein sequence ID" value="QYW04952.1"/>
    <property type="molecule type" value="Genomic_DNA"/>
</dbReference>
<keyword evidence="1" id="KW-0812">Transmembrane</keyword>
<accession>A0AAE7WTU1</accession>
<sequence>MKERRNYYWDSPFYYGLILWRKRMRNVVLFLIAILIYHGTHAPAVENMWMWTGTIFGILFLVCYIKMWEYERMILEAMGPLNNNCVIGALNFESLERRHAVWYRKKFKSEPPKTNTYSREN</sequence>
<keyword evidence="3" id="KW-1185">Reference proteome</keyword>
<proteinExistence type="predicted"/>
<feature type="transmembrane region" description="Helical" evidence="1">
    <location>
        <begin position="24"/>
        <end position="42"/>
    </location>
</feature>
<feature type="transmembrane region" description="Helical" evidence="1">
    <location>
        <begin position="48"/>
        <end position="65"/>
    </location>
</feature>
<evidence type="ECO:0008006" key="4">
    <source>
        <dbReference type="Google" id="ProtNLM"/>
    </source>
</evidence>
<protein>
    <recommendedName>
        <fullName evidence="4">Transmembrane protein</fullName>
    </recommendedName>
</protein>
<gene>
    <name evidence="2" type="ORF">pEaSNUABM7_00284</name>
</gene>
<evidence type="ECO:0000313" key="2">
    <source>
        <dbReference type="EMBL" id="QYW04952.1"/>
    </source>
</evidence>
<reference evidence="2" key="1">
    <citation type="submission" date="2021-06" db="EMBL/GenBank/DDBJ databases">
        <title>Complete genome sequence of Erwinia phage pEa_SNUABM_7.</title>
        <authorList>
            <person name="Kim S.G."/>
            <person name="Park S.C."/>
        </authorList>
    </citation>
    <scope>NUCLEOTIDE SEQUENCE</scope>
</reference>
<keyword evidence="1" id="KW-1133">Transmembrane helix</keyword>
<dbReference type="Proteomes" id="UP000827609">
    <property type="component" value="Segment"/>
</dbReference>
<evidence type="ECO:0000313" key="3">
    <source>
        <dbReference type="Proteomes" id="UP000827609"/>
    </source>
</evidence>
<organism evidence="2 3">
    <name type="scientific">Erwinia phage pEa_SNUABM_7</name>
    <dbReference type="NCBI Taxonomy" id="2866695"/>
    <lineage>
        <taxon>Viruses</taxon>
        <taxon>Duplodnaviria</taxon>
        <taxon>Heunggongvirae</taxon>
        <taxon>Uroviricota</taxon>
        <taxon>Caudoviricetes</taxon>
        <taxon>Snuvirus</taxon>
        <taxon>Snuvirus SNUABM7</taxon>
    </lineage>
</organism>
<name>A0AAE7WTU1_9CAUD</name>